<keyword evidence="4" id="KW-0808">Transferase</keyword>
<dbReference type="RefSeq" id="WP_221425023.1">
    <property type="nucleotide sequence ID" value="NZ_CP081295.1"/>
</dbReference>
<proteinExistence type="predicted"/>
<keyword evidence="5" id="KW-0547">Nucleotide-binding</keyword>
<evidence type="ECO:0000256" key="1">
    <source>
        <dbReference type="ARBA" id="ARBA00000085"/>
    </source>
</evidence>
<name>A0ABX8ZPN7_9SPHN</name>
<comment type="catalytic activity">
    <reaction evidence="1">
        <text>ATP + protein L-histidine = ADP + protein N-phospho-L-histidine.</text>
        <dbReference type="EC" id="2.7.13.3"/>
    </reaction>
</comment>
<keyword evidence="6" id="KW-0418">Kinase</keyword>
<dbReference type="Pfam" id="PF07568">
    <property type="entry name" value="HisKA_2"/>
    <property type="match status" value="1"/>
</dbReference>
<dbReference type="Gene3D" id="3.30.450.20">
    <property type="entry name" value="PAS domain"/>
    <property type="match status" value="1"/>
</dbReference>
<evidence type="ECO:0000313" key="13">
    <source>
        <dbReference type="Proteomes" id="UP000824281"/>
    </source>
</evidence>
<evidence type="ECO:0000256" key="9">
    <source>
        <dbReference type="SAM" id="Coils"/>
    </source>
</evidence>
<keyword evidence="7" id="KW-0067">ATP-binding</keyword>
<dbReference type="Proteomes" id="UP000824281">
    <property type="component" value="Chromosome"/>
</dbReference>
<evidence type="ECO:0000256" key="4">
    <source>
        <dbReference type="ARBA" id="ARBA00022679"/>
    </source>
</evidence>
<dbReference type="InterPro" id="IPR003594">
    <property type="entry name" value="HATPase_dom"/>
</dbReference>
<dbReference type="PROSITE" id="PS50109">
    <property type="entry name" value="HIS_KIN"/>
    <property type="match status" value="1"/>
</dbReference>
<feature type="coiled-coil region" evidence="9">
    <location>
        <begin position="116"/>
        <end position="143"/>
    </location>
</feature>
<dbReference type="Gene3D" id="3.40.50.2300">
    <property type="match status" value="1"/>
</dbReference>
<feature type="domain" description="Response regulatory" evidence="11">
    <location>
        <begin position="1"/>
        <end position="111"/>
    </location>
</feature>
<dbReference type="Pfam" id="PF00072">
    <property type="entry name" value="Response_reg"/>
    <property type="match status" value="1"/>
</dbReference>
<evidence type="ECO:0000259" key="10">
    <source>
        <dbReference type="PROSITE" id="PS50109"/>
    </source>
</evidence>
<dbReference type="InterPro" id="IPR011495">
    <property type="entry name" value="Sig_transdc_His_kin_sub2_dim/P"/>
</dbReference>
<organism evidence="12 13">
    <name type="scientific">Qipengyuania aurantiaca</name>
    <dbReference type="NCBI Taxonomy" id="2867233"/>
    <lineage>
        <taxon>Bacteria</taxon>
        <taxon>Pseudomonadati</taxon>
        <taxon>Pseudomonadota</taxon>
        <taxon>Alphaproteobacteria</taxon>
        <taxon>Sphingomonadales</taxon>
        <taxon>Erythrobacteraceae</taxon>
        <taxon>Qipengyuania</taxon>
    </lineage>
</organism>
<dbReference type="Gene3D" id="3.30.565.10">
    <property type="entry name" value="Histidine kinase-like ATPase, C-terminal domain"/>
    <property type="match status" value="1"/>
</dbReference>
<evidence type="ECO:0000256" key="7">
    <source>
        <dbReference type="ARBA" id="ARBA00022840"/>
    </source>
</evidence>
<accession>A0ABX8ZPN7</accession>
<reference evidence="12 13" key="1">
    <citation type="submission" date="2021-08" db="EMBL/GenBank/DDBJ databases">
        <title>Comparative Genomics Analysis of the Genus Qipengyuania Reveals Extensive Genetic Diversity and Metabolic Versatility, Including the Description of Fifteen Novel Species.</title>
        <authorList>
            <person name="Liu Y."/>
        </authorList>
    </citation>
    <scope>NUCLEOTIDE SEQUENCE [LARGE SCALE GENOMIC DNA]</scope>
    <source>
        <strain evidence="12 13">1NDH13</strain>
    </source>
</reference>
<dbReference type="SMART" id="SM00387">
    <property type="entry name" value="HATPase_c"/>
    <property type="match status" value="1"/>
</dbReference>
<evidence type="ECO:0000256" key="8">
    <source>
        <dbReference type="PROSITE-ProRule" id="PRU00169"/>
    </source>
</evidence>
<gene>
    <name evidence="12" type="ORF">K3148_12130</name>
</gene>
<protein>
    <recommendedName>
        <fullName evidence="2">histidine kinase</fullName>
        <ecNumber evidence="2">2.7.13.3</ecNumber>
    </recommendedName>
</protein>
<dbReference type="SUPFAM" id="SSF52172">
    <property type="entry name" value="CheY-like"/>
    <property type="match status" value="1"/>
</dbReference>
<dbReference type="PANTHER" id="PTHR41523">
    <property type="entry name" value="TWO-COMPONENT SYSTEM SENSOR PROTEIN"/>
    <property type="match status" value="1"/>
</dbReference>
<dbReference type="CDD" id="cd16936">
    <property type="entry name" value="HATPase_RsbW-like"/>
    <property type="match status" value="1"/>
</dbReference>
<evidence type="ECO:0000256" key="6">
    <source>
        <dbReference type="ARBA" id="ARBA00022777"/>
    </source>
</evidence>
<dbReference type="EC" id="2.7.13.3" evidence="2"/>
<dbReference type="Pfam" id="PF02518">
    <property type="entry name" value="HATPase_c"/>
    <property type="match status" value="1"/>
</dbReference>
<dbReference type="PANTHER" id="PTHR41523:SF8">
    <property type="entry name" value="ETHYLENE RESPONSE SENSOR PROTEIN"/>
    <property type="match status" value="1"/>
</dbReference>
<dbReference type="PROSITE" id="PS50110">
    <property type="entry name" value="RESPONSE_REGULATORY"/>
    <property type="match status" value="1"/>
</dbReference>
<dbReference type="InterPro" id="IPR001789">
    <property type="entry name" value="Sig_transdc_resp-reg_receiver"/>
</dbReference>
<evidence type="ECO:0000313" key="12">
    <source>
        <dbReference type="EMBL" id="QZD89542.1"/>
    </source>
</evidence>
<sequence>MDDDAGLRRLIQRALGKRGFDVETAESAEEGLACIARTKYDLVAIDNHMPVKSGRQMLDDIVKLEGHPAVVFVTGDSDTAVAVEAIHAGATDFVVKTVGDSFFDLLDSRFRQAFARDRLEREKREVEANLREANERLEMLVREVHHRVSNSLQMVQSFVAMQANQTDSKDAKDALEATQNRIKAIGKVHQNLYTRGDLTTIDLDEYLGTLVEEFRSNMSETDDCVELTYASDHVEVSPDDAVNVGVVVNELVSNAAKYAFGEGKKGRVDVVLAALDDGYSVTVSDNGGGIVQGAAPTGTGLGMRIIKAITRSLGTSLEQLECEAGTSHRFMVKTDPS</sequence>
<dbReference type="InterPro" id="IPR005467">
    <property type="entry name" value="His_kinase_dom"/>
</dbReference>
<dbReference type="CDD" id="cd00156">
    <property type="entry name" value="REC"/>
    <property type="match status" value="1"/>
</dbReference>
<evidence type="ECO:0000259" key="11">
    <source>
        <dbReference type="PROSITE" id="PS50110"/>
    </source>
</evidence>
<dbReference type="InterPro" id="IPR036890">
    <property type="entry name" value="HATPase_C_sf"/>
</dbReference>
<dbReference type="InterPro" id="IPR011006">
    <property type="entry name" value="CheY-like_superfamily"/>
</dbReference>
<dbReference type="SUPFAM" id="SSF55874">
    <property type="entry name" value="ATPase domain of HSP90 chaperone/DNA topoisomerase II/histidine kinase"/>
    <property type="match status" value="1"/>
</dbReference>
<evidence type="ECO:0000256" key="3">
    <source>
        <dbReference type="ARBA" id="ARBA00022553"/>
    </source>
</evidence>
<dbReference type="SMART" id="SM00448">
    <property type="entry name" value="REC"/>
    <property type="match status" value="1"/>
</dbReference>
<keyword evidence="3 8" id="KW-0597">Phosphoprotein</keyword>
<evidence type="ECO:0000256" key="5">
    <source>
        <dbReference type="ARBA" id="ARBA00022741"/>
    </source>
</evidence>
<keyword evidence="13" id="KW-1185">Reference proteome</keyword>
<feature type="domain" description="Histidine kinase" evidence="10">
    <location>
        <begin position="143"/>
        <end position="337"/>
    </location>
</feature>
<keyword evidence="9" id="KW-0175">Coiled coil</keyword>
<dbReference type="EMBL" id="CP081295">
    <property type="protein sequence ID" value="QZD89542.1"/>
    <property type="molecule type" value="Genomic_DNA"/>
</dbReference>
<evidence type="ECO:0000256" key="2">
    <source>
        <dbReference type="ARBA" id="ARBA00012438"/>
    </source>
</evidence>
<feature type="modified residue" description="4-aspartylphosphate" evidence="8">
    <location>
        <position position="46"/>
    </location>
</feature>